<organism evidence="2 3">
    <name type="scientific">Acetivibrio ethanolgignens</name>
    <dbReference type="NCBI Taxonomy" id="290052"/>
    <lineage>
        <taxon>Bacteria</taxon>
        <taxon>Bacillati</taxon>
        <taxon>Bacillota</taxon>
        <taxon>Clostridia</taxon>
        <taxon>Eubacteriales</taxon>
        <taxon>Oscillospiraceae</taxon>
        <taxon>Acetivibrio</taxon>
    </lineage>
</organism>
<keyword evidence="1" id="KW-0694">RNA-binding</keyword>
<evidence type="ECO:0008006" key="4">
    <source>
        <dbReference type="Google" id="ProtNLM"/>
    </source>
</evidence>
<dbReference type="Proteomes" id="UP000054874">
    <property type="component" value="Unassembled WGS sequence"/>
</dbReference>
<proteinExistence type="predicted"/>
<dbReference type="SUPFAM" id="SSF54814">
    <property type="entry name" value="Prokaryotic type KH domain (KH-domain type II)"/>
    <property type="match status" value="1"/>
</dbReference>
<reference evidence="2 3" key="1">
    <citation type="submission" date="2015-11" db="EMBL/GenBank/DDBJ databases">
        <title>Butyribacter intestini gen. nov., sp. nov., a butyric acid-producing bacterium of the family Lachnospiraceae isolated from the human faeces.</title>
        <authorList>
            <person name="Zou Y."/>
            <person name="Xue W."/>
            <person name="Luo G."/>
            <person name="Lv M."/>
        </authorList>
    </citation>
    <scope>NUCLEOTIDE SEQUENCE [LARGE SCALE GENOMIC DNA]</scope>
    <source>
        <strain evidence="2 3">ACET-33324</strain>
    </source>
</reference>
<dbReference type="EMBL" id="LNAM01000152">
    <property type="protein sequence ID" value="KSV59148.1"/>
    <property type="molecule type" value="Genomic_DNA"/>
</dbReference>
<comment type="caution">
    <text evidence="2">The sequence shown here is derived from an EMBL/GenBank/DDBJ whole genome shotgun (WGS) entry which is preliminary data.</text>
</comment>
<name>A0A0V8QFA1_9FIRM</name>
<evidence type="ECO:0000313" key="3">
    <source>
        <dbReference type="Proteomes" id="UP000054874"/>
    </source>
</evidence>
<evidence type="ECO:0000313" key="2">
    <source>
        <dbReference type="EMBL" id="KSV59148.1"/>
    </source>
</evidence>
<evidence type="ECO:0000256" key="1">
    <source>
        <dbReference type="ARBA" id="ARBA00022884"/>
    </source>
</evidence>
<dbReference type="GO" id="GO:0003723">
    <property type="term" value="F:RNA binding"/>
    <property type="evidence" value="ECO:0007669"/>
    <property type="project" value="UniProtKB-KW"/>
</dbReference>
<accession>A0A0V8QFA1</accession>
<gene>
    <name evidence="2" type="ORF">ASU35_10340</name>
</gene>
<protein>
    <recommendedName>
        <fullName evidence="4">KH type-2 domain-containing protein</fullName>
    </recommendedName>
</protein>
<keyword evidence="3" id="KW-1185">Reference proteome</keyword>
<dbReference type="AlphaFoldDB" id="A0A0V8QFA1"/>
<dbReference type="InterPro" id="IPR009019">
    <property type="entry name" value="KH_sf_prok-type"/>
</dbReference>
<dbReference type="RefSeq" id="WP_058352619.1">
    <property type="nucleotide sequence ID" value="NZ_CABMMD010000152.1"/>
</dbReference>
<sequence>MDFEKIVAESLEEMSERNERVMKNFFYRIGYKGIVGYENDLGKKVFTVWTDKPGILIGKGGQNACILKDILKEEFGYDYEIEFKEIKCKMLVIV</sequence>